<evidence type="ECO:0000256" key="1">
    <source>
        <dbReference type="ARBA" id="ARBA00004651"/>
    </source>
</evidence>
<dbReference type="OrthoDB" id="5187110at2"/>
<comment type="subcellular location">
    <subcellularLocation>
        <location evidence="1">Cell membrane</location>
        <topology evidence="1">Multi-pass membrane protein</topology>
    </subcellularLocation>
</comment>
<dbReference type="InterPro" id="IPR016795">
    <property type="entry name" value="UCP021697"/>
</dbReference>
<feature type="region of interest" description="Disordered" evidence="6">
    <location>
        <begin position="1"/>
        <end position="31"/>
    </location>
</feature>
<feature type="transmembrane region" description="Helical" evidence="7">
    <location>
        <begin position="44"/>
        <end position="65"/>
    </location>
</feature>
<name>A0A418Q7T6_9CORY</name>
<dbReference type="PANTHER" id="PTHR36115">
    <property type="entry name" value="PROLINE-RICH ANTIGEN HOMOLOG-RELATED"/>
    <property type="match status" value="1"/>
</dbReference>
<feature type="domain" description="RDD" evidence="8">
    <location>
        <begin position="41"/>
        <end position="131"/>
    </location>
</feature>
<dbReference type="PANTHER" id="PTHR36115:SF6">
    <property type="entry name" value="PROLINE-RICH ANTIGEN HOMOLOG"/>
    <property type="match status" value="1"/>
</dbReference>
<dbReference type="STRING" id="1451189.CFAL_04165"/>
<evidence type="ECO:0000256" key="6">
    <source>
        <dbReference type="SAM" id="MobiDB-lite"/>
    </source>
</evidence>
<organism evidence="9 10">
    <name type="scientific">Corynebacterium falsenii</name>
    <dbReference type="NCBI Taxonomy" id="108486"/>
    <lineage>
        <taxon>Bacteria</taxon>
        <taxon>Bacillati</taxon>
        <taxon>Actinomycetota</taxon>
        <taxon>Actinomycetes</taxon>
        <taxon>Mycobacteriales</taxon>
        <taxon>Corynebacteriaceae</taxon>
        <taxon>Corynebacterium</taxon>
    </lineage>
</organism>
<keyword evidence="5 7" id="KW-0472">Membrane</keyword>
<keyword evidence="10" id="KW-1185">Reference proteome</keyword>
<protein>
    <submittedName>
        <fullName evidence="9">RDD family protein</fullName>
    </submittedName>
</protein>
<evidence type="ECO:0000259" key="8">
    <source>
        <dbReference type="Pfam" id="PF06271"/>
    </source>
</evidence>
<dbReference type="InterPro" id="IPR051791">
    <property type="entry name" value="Pra-immunoreactive"/>
</dbReference>
<evidence type="ECO:0000256" key="2">
    <source>
        <dbReference type="ARBA" id="ARBA00022475"/>
    </source>
</evidence>
<dbReference type="Pfam" id="PF06271">
    <property type="entry name" value="RDD"/>
    <property type="match status" value="1"/>
</dbReference>
<evidence type="ECO:0000313" key="10">
    <source>
        <dbReference type="Proteomes" id="UP000285278"/>
    </source>
</evidence>
<dbReference type="EMBL" id="QXJK01000004">
    <property type="protein sequence ID" value="RIX35225.1"/>
    <property type="molecule type" value="Genomic_DNA"/>
</dbReference>
<evidence type="ECO:0000313" key="9">
    <source>
        <dbReference type="EMBL" id="RIX35225.1"/>
    </source>
</evidence>
<dbReference type="InterPro" id="IPR010432">
    <property type="entry name" value="RDD"/>
</dbReference>
<proteinExistence type="predicted"/>
<dbReference type="GO" id="GO:0005886">
    <property type="term" value="C:plasma membrane"/>
    <property type="evidence" value="ECO:0007669"/>
    <property type="project" value="UniProtKB-SubCell"/>
</dbReference>
<dbReference type="RefSeq" id="WP_025402452.1">
    <property type="nucleotide sequence ID" value="NZ_CBCRUA010000003.1"/>
</dbReference>
<sequence length="158" mass="17455">MSEKRTWLEGPLVPGENEDPTKLSSYPGENLGLPREGKGSLAGLFPRMAALLIDWSICYAMAAIITPNTNWFGDNATASMIFFIIWRVVTVWLFAQSPGHAIMGIGVARIDDPSQRVGLWRSVVRVIFTIFLLPPVIQDTDGRGMHDRATGTAVIRTR</sequence>
<evidence type="ECO:0000256" key="3">
    <source>
        <dbReference type="ARBA" id="ARBA00022692"/>
    </source>
</evidence>
<keyword evidence="2" id="KW-1003">Cell membrane</keyword>
<accession>A0A418Q7T6</accession>
<gene>
    <name evidence="9" type="ORF">D3M95_05010</name>
</gene>
<evidence type="ECO:0000256" key="5">
    <source>
        <dbReference type="ARBA" id="ARBA00023136"/>
    </source>
</evidence>
<evidence type="ECO:0000256" key="4">
    <source>
        <dbReference type="ARBA" id="ARBA00022989"/>
    </source>
</evidence>
<dbReference type="PIRSF" id="PIRSF021697">
    <property type="entry name" value="UCP021697"/>
    <property type="match status" value="1"/>
</dbReference>
<keyword evidence="4 7" id="KW-1133">Transmembrane helix</keyword>
<keyword evidence="3 7" id="KW-0812">Transmembrane</keyword>
<dbReference type="AlphaFoldDB" id="A0A418Q7T6"/>
<dbReference type="Proteomes" id="UP000285278">
    <property type="component" value="Unassembled WGS sequence"/>
</dbReference>
<evidence type="ECO:0000256" key="7">
    <source>
        <dbReference type="SAM" id="Phobius"/>
    </source>
</evidence>
<feature type="transmembrane region" description="Helical" evidence="7">
    <location>
        <begin position="77"/>
        <end position="95"/>
    </location>
</feature>
<reference evidence="9 10" key="1">
    <citation type="submission" date="2018-09" db="EMBL/GenBank/DDBJ databases">
        <title>Optimization and identification of Corynebacterium falsenii FN1-14 from fish paste.</title>
        <authorList>
            <person name="Daroonpunt R."/>
            <person name="Tanasupawat S."/>
        </authorList>
    </citation>
    <scope>NUCLEOTIDE SEQUENCE [LARGE SCALE GENOMIC DNA]</scope>
    <source>
        <strain evidence="9 10">FN1-14</strain>
    </source>
</reference>
<comment type="caution">
    <text evidence="9">The sequence shown here is derived from an EMBL/GenBank/DDBJ whole genome shotgun (WGS) entry which is preliminary data.</text>
</comment>